<feature type="region of interest" description="Disordered" evidence="8">
    <location>
        <begin position="1373"/>
        <end position="1392"/>
    </location>
</feature>
<dbReference type="Pfam" id="PF00063">
    <property type="entry name" value="Myosin_head"/>
    <property type="match status" value="1"/>
</dbReference>
<name>A0A7S3NJJ8_9STRA</name>
<dbReference type="PROSITE" id="PS51456">
    <property type="entry name" value="MYOSIN_MOTOR"/>
    <property type="match status" value="1"/>
</dbReference>
<evidence type="ECO:0000259" key="9">
    <source>
        <dbReference type="PROSITE" id="PS51456"/>
    </source>
</evidence>
<dbReference type="PANTHER" id="PTHR13140:SF706">
    <property type="entry name" value="DILUTE CLASS UNCONVENTIONAL MYOSIN, ISOFORM C"/>
    <property type="match status" value="1"/>
</dbReference>
<keyword evidence="3 7" id="KW-0518">Myosin</keyword>
<dbReference type="Pfam" id="PF12796">
    <property type="entry name" value="Ank_2"/>
    <property type="match status" value="1"/>
</dbReference>
<dbReference type="GO" id="GO:0016020">
    <property type="term" value="C:membrane"/>
    <property type="evidence" value="ECO:0007669"/>
    <property type="project" value="TreeGrafter"/>
</dbReference>
<dbReference type="InterPro" id="IPR036961">
    <property type="entry name" value="Kinesin_motor_dom_sf"/>
</dbReference>
<dbReference type="SUPFAM" id="SSF48403">
    <property type="entry name" value="Ankyrin repeat"/>
    <property type="match status" value="1"/>
</dbReference>
<dbReference type="InterPro" id="IPR002110">
    <property type="entry name" value="Ankyrin_rpt"/>
</dbReference>
<evidence type="ECO:0000256" key="7">
    <source>
        <dbReference type="PROSITE-ProRule" id="PRU00782"/>
    </source>
</evidence>
<dbReference type="PROSITE" id="PS50088">
    <property type="entry name" value="ANK_REPEAT"/>
    <property type="match status" value="2"/>
</dbReference>
<dbReference type="GO" id="GO:0051015">
    <property type="term" value="F:actin filament binding"/>
    <property type="evidence" value="ECO:0007669"/>
    <property type="project" value="TreeGrafter"/>
</dbReference>
<keyword evidence="6" id="KW-0040">ANK repeat</keyword>
<dbReference type="PANTHER" id="PTHR13140">
    <property type="entry name" value="MYOSIN"/>
    <property type="match status" value="1"/>
</dbReference>
<dbReference type="InterPro" id="IPR027417">
    <property type="entry name" value="P-loop_NTPase"/>
</dbReference>
<keyword evidence="2 7" id="KW-0067">ATP-binding</keyword>
<dbReference type="Gene3D" id="1.25.40.20">
    <property type="entry name" value="Ankyrin repeat-containing domain"/>
    <property type="match status" value="1"/>
</dbReference>
<keyword evidence="1 7" id="KW-0547">Nucleotide-binding</keyword>
<proteinExistence type="inferred from homology"/>
<dbReference type="InterPro" id="IPR036770">
    <property type="entry name" value="Ankyrin_rpt-contain_sf"/>
</dbReference>
<evidence type="ECO:0000256" key="3">
    <source>
        <dbReference type="ARBA" id="ARBA00023123"/>
    </source>
</evidence>
<organism evidence="10">
    <name type="scientific">Aureoumbra lagunensis</name>
    <dbReference type="NCBI Taxonomy" id="44058"/>
    <lineage>
        <taxon>Eukaryota</taxon>
        <taxon>Sar</taxon>
        <taxon>Stramenopiles</taxon>
        <taxon>Ochrophyta</taxon>
        <taxon>Pelagophyceae</taxon>
        <taxon>Pelagomonadales</taxon>
        <taxon>Aureoumbra</taxon>
    </lineage>
</organism>
<evidence type="ECO:0000256" key="4">
    <source>
        <dbReference type="ARBA" id="ARBA00023175"/>
    </source>
</evidence>
<reference evidence="10" key="1">
    <citation type="submission" date="2021-01" db="EMBL/GenBank/DDBJ databases">
        <authorList>
            <person name="Corre E."/>
            <person name="Pelletier E."/>
            <person name="Niang G."/>
            <person name="Scheremetjew M."/>
            <person name="Finn R."/>
            <person name="Kale V."/>
            <person name="Holt S."/>
            <person name="Cochrane G."/>
            <person name="Meng A."/>
            <person name="Brown T."/>
            <person name="Cohen L."/>
        </authorList>
    </citation>
    <scope>NUCLEOTIDE SEQUENCE</scope>
    <source>
        <strain evidence="10">CCMP1510</strain>
    </source>
</reference>
<evidence type="ECO:0000313" key="10">
    <source>
        <dbReference type="EMBL" id="CAE0364914.1"/>
    </source>
</evidence>
<dbReference type="EMBL" id="HBIJ01008039">
    <property type="protein sequence ID" value="CAE0364914.1"/>
    <property type="molecule type" value="Transcribed_RNA"/>
</dbReference>
<dbReference type="CDD" id="cd00124">
    <property type="entry name" value="MYSc"/>
    <property type="match status" value="1"/>
</dbReference>
<dbReference type="SMART" id="SM00248">
    <property type="entry name" value="ANK"/>
    <property type="match status" value="3"/>
</dbReference>
<evidence type="ECO:0000256" key="8">
    <source>
        <dbReference type="SAM" id="MobiDB-lite"/>
    </source>
</evidence>
<dbReference type="Gene3D" id="3.40.850.10">
    <property type="entry name" value="Kinesin motor domain"/>
    <property type="match status" value="1"/>
</dbReference>
<dbReference type="GO" id="GO:0005737">
    <property type="term" value="C:cytoplasm"/>
    <property type="evidence" value="ECO:0007669"/>
    <property type="project" value="TreeGrafter"/>
</dbReference>
<feature type="region of interest" description="Actin-binding" evidence="7">
    <location>
        <begin position="613"/>
        <end position="635"/>
    </location>
</feature>
<sequence>MATAHGGWSIGSRVVVEDEEHGYIMGTIEECKGIGQDAELKVKIRNLSKKIIGRAAILVEKGLNMAKVNDLATLDALTEGVMLECLRARYEKDVIYTSIGGVLLATNPFREIDGLYGEHEMEGALGGNLSGQHPFAVAEAAARGLCLDSTSQSVLVSGESGAGKTETVKKVLQYLSFRSRREGTIAENKVLGIDDLVVRTNPILEAFCNAKTCRNENSSRFGKYIKVAMDPLRATVVAATIASYLLEKVRVVHQLRGERNFHIFYQMIRAGALSKKISNNIESYPNLMHGATSTIGGIDDAQVWQQDTAPALNALGLGTDLVPSVIEAVLVVANLEMIALQVAGEDDASILKDKANAAARLGVDALALELALTTRPVATVRAKNSVDAACRARDALAKSIYDKLVLRLIEAMNQVLGGETNFPFVGLLDIFGFESLLINSLEQILINLANERLQQHFNKIVFADEAKEYQREGVPVTATSFIDNAPVIAAIETCVLRPLEDESQLKSGSDDGLVAKFLKKQNDILFKPLRGSSSLFGIQHFAGQVIYETQGLVTKNRDAVPEALISLMANSHINGLRELFFAQQQAADGIGARRGRANAGRRLGLARAFTLSLSALANTLEATTPHFIRCIKTNEQSKPHVFQGAYVLTQLRYMGVLQIIEARKRGYARRLLHAAFKKRYYQAIVNGQFFALDDDDNNSTRRQVYDSDDDDVFTRANKNELSANEMIRAVLNLMPQLTHGEEIALGTTKVFLKLSAYDALEKKRDTALRSAALEALAQANSIDELEAALRIAASDLRIRGPQVDKARSRLADLKFLQAENQALVALDADPRLNVNQLQERLDIAETAITNLDTTGSKDKESRKSALYKRADTLRSRVAALAACARTAEQSIHRFSLEQLECHAEALAACLDDLGHGLNEAPEAIKASNALQACNKAIIDLRGLSEDEDDEVKTEIKDGVPLGVPPKQRQTQEREDEALARRLQAEMDLEARGGTPMPQTARHVHKKKESIQQQEQEEDTKPQPLLWLDDRERAAAEEHGECADGVIAAMNGGDARYSRLTTGICVVKFKISIKTGACSGAWKLLRVQSGKLTWTPLEVAEPGKSSSKKVFRRVVSKVRSDGATGVPVKEIINVSLGPEQPRPAHSFVSAAHFVGSQQHGVPSRWAYITVSTRDRDYLFGFPKPAEDSIGSGGVIDPMMTEPLTWAACLERMADEARGAARALGEGCLARAQRIYLSELALVQEQDGAGSAPLARLCPVLRPLAHVMTQTLEAHPKTRLILGACFGSRAPERLVKASWLAPAVLDAPLSRDFAAFILSKKKAIPPFRAGQLLVEPLKRANDVRLSNVIQVNHHPVLEAVAAYAETNGLGHIVTVPTPSRRRPQTAAGRQASRTLRTAATRELPTRPNLVHLFAACAKLDADLVEALVLRARIRVNDRYDGIDSNTWRRIAGEELAFMEPQRFMTPLSYVVTWCDVLGDRTDGLVRRLLLLRADATMDDGHVEVRFTPLASAVANGSLPLARSLLHIGTDPDIQTSDGRTSLHLLNLAPESHRRSLLELLINAGASIDAKIQSTGDTPLHVAAKEGLIDVVSTLIEFQANTLLTNLAGLTPSEAAFLELSLLDEDDTWTISITDEKASSDVKQNIESIKAKKEAIAQCAHFLA</sequence>
<dbReference type="Gene3D" id="6.20.240.20">
    <property type="match status" value="1"/>
</dbReference>
<feature type="repeat" description="ANK" evidence="6">
    <location>
        <begin position="1535"/>
        <end position="1570"/>
    </location>
</feature>
<dbReference type="Gene3D" id="1.20.58.530">
    <property type="match status" value="1"/>
</dbReference>
<dbReference type="SMART" id="SM00242">
    <property type="entry name" value="MYSc"/>
    <property type="match status" value="1"/>
</dbReference>
<feature type="repeat" description="ANK" evidence="6">
    <location>
        <begin position="1572"/>
        <end position="1604"/>
    </location>
</feature>
<comment type="similarity">
    <text evidence="7">Belongs to the TRAFAC class myosin-kinesin ATPase superfamily. Myosin family.</text>
</comment>
<evidence type="ECO:0000256" key="2">
    <source>
        <dbReference type="ARBA" id="ARBA00022840"/>
    </source>
</evidence>
<dbReference type="InterPro" id="IPR001609">
    <property type="entry name" value="Myosin_head_motor_dom-like"/>
</dbReference>
<dbReference type="SUPFAM" id="SSF52540">
    <property type="entry name" value="P-loop containing nucleoside triphosphate hydrolases"/>
    <property type="match status" value="1"/>
</dbReference>
<dbReference type="Gene3D" id="1.20.120.720">
    <property type="entry name" value="Myosin VI head, motor domain, U50 subdomain"/>
    <property type="match status" value="1"/>
</dbReference>
<dbReference type="GO" id="GO:0005524">
    <property type="term" value="F:ATP binding"/>
    <property type="evidence" value="ECO:0007669"/>
    <property type="project" value="UniProtKB-UniRule"/>
</dbReference>
<feature type="region of interest" description="Disordered" evidence="8">
    <location>
        <begin position="987"/>
        <end position="1023"/>
    </location>
</feature>
<dbReference type="GO" id="GO:0016459">
    <property type="term" value="C:myosin complex"/>
    <property type="evidence" value="ECO:0007669"/>
    <property type="project" value="UniProtKB-KW"/>
</dbReference>
<dbReference type="PRINTS" id="PR00193">
    <property type="entry name" value="MYOSINHEAVY"/>
</dbReference>
<evidence type="ECO:0000256" key="5">
    <source>
        <dbReference type="ARBA" id="ARBA00023203"/>
    </source>
</evidence>
<protein>
    <recommendedName>
        <fullName evidence="9">Myosin motor domain-containing protein</fullName>
    </recommendedName>
</protein>
<feature type="binding site" evidence="7">
    <location>
        <begin position="158"/>
        <end position="165"/>
    </location>
    <ligand>
        <name>ATP</name>
        <dbReference type="ChEBI" id="CHEBI:30616"/>
    </ligand>
</feature>
<dbReference type="PROSITE" id="PS50297">
    <property type="entry name" value="ANK_REP_REGION"/>
    <property type="match status" value="1"/>
</dbReference>
<dbReference type="Gene3D" id="1.10.10.820">
    <property type="match status" value="1"/>
</dbReference>
<evidence type="ECO:0000256" key="6">
    <source>
        <dbReference type="PROSITE-ProRule" id="PRU00023"/>
    </source>
</evidence>
<dbReference type="GO" id="GO:0007015">
    <property type="term" value="P:actin filament organization"/>
    <property type="evidence" value="ECO:0007669"/>
    <property type="project" value="TreeGrafter"/>
</dbReference>
<feature type="domain" description="Myosin motor" evidence="9">
    <location>
        <begin position="66"/>
        <end position="765"/>
    </location>
</feature>
<evidence type="ECO:0000256" key="1">
    <source>
        <dbReference type="ARBA" id="ARBA00022741"/>
    </source>
</evidence>
<keyword evidence="5 7" id="KW-0009">Actin-binding</keyword>
<keyword evidence="4 7" id="KW-0505">Motor protein</keyword>
<dbReference type="GO" id="GO:0000146">
    <property type="term" value="F:microfilament motor activity"/>
    <property type="evidence" value="ECO:0007669"/>
    <property type="project" value="TreeGrafter"/>
</dbReference>
<accession>A0A7S3NJJ8</accession>
<gene>
    <name evidence="10" type="ORF">ALAG00032_LOCUS5656</name>
</gene>